<sequence length="45" mass="4714">MLVSICSLLLPAAHAGTAYKWIDASGNVQYSQTPPAKKAIHSGCL</sequence>
<dbReference type="EMBL" id="SNTY01000088">
    <property type="protein sequence ID" value="TEU23096.1"/>
    <property type="molecule type" value="Genomic_DNA"/>
</dbReference>
<evidence type="ECO:0000313" key="3">
    <source>
        <dbReference type="Proteomes" id="UP000297834"/>
    </source>
</evidence>
<comment type="caution">
    <text evidence="2">The sequence shown here is derived from an EMBL/GenBank/DDBJ whole genome shotgun (WGS) entry which is preliminary data.</text>
</comment>
<evidence type="ECO:0000259" key="1">
    <source>
        <dbReference type="Pfam" id="PF13511"/>
    </source>
</evidence>
<protein>
    <submittedName>
        <fullName evidence="2">DUF4124 domain-containing protein</fullName>
    </submittedName>
</protein>
<accession>A0A4Y7X8M6</accession>
<reference evidence="2 3" key="1">
    <citation type="submission" date="2019-03" db="EMBL/GenBank/DDBJ databases">
        <title>Alkanindiges illinoisensis: a potential pathogenic isolated from ascites of a gastric cancer patient with abdominal metastasis.</title>
        <authorList>
            <person name="Hu X."/>
            <person name="Yang B."/>
            <person name="Yan X."/>
            <person name="Lin L."/>
            <person name="Zhao H."/>
            <person name="Zhou F."/>
            <person name="Su B."/>
            <person name="Chen J."/>
            <person name="Rui Y."/>
            <person name="Wang Q."/>
            <person name="Zheng L."/>
        </authorList>
    </citation>
    <scope>NUCLEOTIDE SEQUENCE [LARGE SCALE GENOMIC DNA]</scope>
    <source>
        <strain evidence="2 3">NFYY 23406</strain>
    </source>
</reference>
<keyword evidence="3" id="KW-1185">Reference proteome</keyword>
<name>A0A4Y7X8M6_9GAMM</name>
<dbReference type="AlphaFoldDB" id="A0A4Y7X8M6"/>
<dbReference type="Proteomes" id="UP000297834">
    <property type="component" value="Unassembled WGS sequence"/>
</dbReference>
<proteinExistence type="predicted"/>
<organism evidence="2 3">
    <name type="scientific">Alkanindiges illinoisensis</name>
    <dbReference type="NCBI Taxonomy" id="197183"/>
    <lineage>
        <taxon>Bacteria</taxon>
        <taxon>Pseudomonadati</taxon>
        <taxon>Pseudomonadota</taxon>
        <taxon>Gammaproteobacteria</taxon>
        <taxon>Moraxellales</taxon>
        <taxon>Moraxellaceae</taxon>
        <taxon>Alkanindiges</taxon>
    </lineage>
</organism>
<feature type="domain" description="DUF4124" evidence="1">
    <location>
        <begin position="6"/>
        <end position="39"/>
    </location>
</feature>
<dbReference type="InterPro" id="IPR025392">
    <property type="entry name" value="DUF4124"/>
</dbReference>
<gene>
    <name evidence="2" type="ORF">E2B99_14485</name>
</gene>
<evidence type="ECO:0000313" key="2">
    <source>
        <dbReference type="EMBL" id="TEU23096.1"/>
    </source>
</evidence>
<dbReference type="OrthoDB" id="7068596at2"/>
<dbReference type="Pfam" id="PF13511">
    <property type="entry name" value="DUF4124"/>
    <property type="match status" value="1"/>
</dbReference>